<accession>A0A9J6B4Z2</accession>
<feature type="compositionally biased region" description="Polar residues" evidence="1">
    <location>
        <begin position="27"/>
        <end position="63"/>
    </location>
</feature>
<name>A0A9J6B4Z2_SOLCO</name>
<reference evidence="2 3" key="1">
    <citation type="submission" date="2020-09" db="EMBL/GenBank/DDBJ databases">
        <title>De no assembly of potato wild relative species, Solanum commersonii.</title>
        <authorList>
            <person name="Cho K."/>
        </authorList>
    </citation>
    <scope>NUCLEOTIDE SEQUENCE [LARGE SCALE GENOMIC DNA]</scope>
    <source>
        <strain evidence="2">LZ3.2</strain>
        <tissue evidence="2">Leaf</tissue>
    </source>
</reference>
<feature type="region of interest" description="Disordered" evidence="1">
    <location>
        <begin position="1"/>
        <end position="86"/>
    </location>
</feature>
<dbReference type="Proteomes" id="UP000824120">
    <property type="component" value="Chromosome 1"/>
</dbReference>
<protein>
    <submittedName>
        <fullName evidence="2">Uncharacterized protein</fullName>
    </submittedName>
</protein>
<comment type="caution">
    <text evidence="2">The sequence shown here is derived from an EMBL/GenBank/DDBJ whole genome shotgun (WGS) entry which is preliminary data.</text>
</comment>
<dbReference type="EMBL" id="JACXVP010000001">
    <property type="protein sequence ID" value="KAG5631674.1"/>
    <property type="molecule type" value="Genomic_DNA"/>
</dbReference>
<keyword evidence="3" id="KW-1185">Reference proteome</keyword>
<sequence>MISSKHKGGGTIINHRHLETIPDRQISPPNSHASGFESAHTSGSNAKSATESDQNEQAASSDEATYFESVPVPRNEDPTLVAGEPNKWSVEGQWQIYEDAKIKNDKEKMA</sequence>
<gene>
    <name evidence="2" type="ORF">H5410_003391</name>
</gene>
<evidence type="ECO:0000256" key="1">
    <source>
        <dbReference type="SAM" id="MobiDB-lite"/>
    </source>
</evidence>
<evidence type="ECO:0000313" key="2">
    <source>
        <dbReference type="EMBL" id="KAG5631674.1"/>
    </source>
</evidence>
<evidence type="ECO:0000313" key="3">
    <source>
        <dbReference type="Proteomes" id="UP000824120"/>
    </source>
</evidence>
<organism evidence="2 3">
    <name type="scientific">Solanum commersonii</name>
    <name type="common">Commerson's wild potato</name>
    <name type="synonym">Commerson's nightshade</name>
    <dbReference type="NCBI Taxonomy" id="4109"/>
    <lineage>
        <taxon>Eukaryota</taxon>
        <taxon>Viridiplantae</taxon>
        <taxon>Streptophyta</taxon>
        <taxon>Embryophyta</taxon>
        <taxon>Tracheophyta</taxon>
        <taxon>Spermatophyta</taxon>
        <taxon>Magnoliopsida</taxon>
        <taxon>eudicotyledons</taxon>
        <taxon>Gunneridae</taxon>
        <taxon>Pentapetalae</taxon>
        <taxon>asterids</taxon>
        <taxon>lamiids</taxon>
        <taxon>Solanales</taxon>
        <taxon>Solanaceae</taxon>
        <taxon>Solanoideae</taxon>
        <taxon>Solaneae</taxon>
        <taxon>Solanum</taxon>
    </lineage>
</organism>
<dbReference type="AlphaFoldDB" id="A0A9J6B4Z2"/>
<proteinExistence type="predicted"/>